<protein>
    <submittedName>
        <fullName evidence="1">Uncharacterized protein</fullName>
    </submittedName>
</protein>
<dbReference type="Proteomes" id="UP000193380">
    <property type="component" value="Unassembled WGS sequence"/>
</dbReference>
<proteinExistence type="predicted"/>
<dbReference type="EMBL" id="FR933431">
    <property type="protein sequence ID" value="CDQ97846.1"/>
    <property type="molecule type" value="Genomic_DNA"/>
</dbReference>
<reference evidence="1" key="2">
    <citation type="submission" date="2014-03" db="EMBL/GenBank/DDBJ databases">
        <authorList>
            <person name="Genoscope - CEA"/>
        </authorList>
    </citation>
    <scope>NUCLEOTIDE SEQUENCE</scope>
</reference>
<gene>
    <name evidence="1" type="ORF">GSONMT00013422001</name>
</gene>
<evidence type="ECO:0000313" key="2">
    <source>
        <dbReference type="Proteomes" id="UP000193380"/>
    </source>
</evidence>
<name>A0A060Z1G1_ONCMY</name>
<reference evidence="1" key="1">
    <citation type="journal article" date="2014" name="Nat. Commun.">
        <title>The rainbow trout genome provides novel insights into evolution after whole-genome duplication in vertebrates.</title>
        <authorList>
            <person name="Berthelot C."/>
            <person name="Brunet F."/>
            <person name="Chalopin D."/>
            <person name="Juanchich A."/>
            <person name="Bernard M."/>
            <person name="Noel B."/>
            <person name="Bento P."/>
            <person name="Da Silva C."/>
            <person name="Labadie K."/>
            <person name="Alberti A."/>
            <person name="Aury J.M."/>
            <person name="Louis A."/>
            <person name="Dehais P."/>
            <person name="Bardou P."/>
            <person name="Montfort J."/>
            <person name="Klopp C."/>
            <person name="Cabau C."/>
            <person name="Gaspin C."/>
            <person name="Thorgaard G.H."/>
            <person name="Boussaha M."/>
            <person name="Quillet E."/>
            <person name="Guyomard R."/>
            <person name="Galiana D."/>
            <person name="Bobe J."/>
            <person name="Volff J.N."/>
            <person name="Genet C."/>
            <person name="Wincker P."/>
            <person name="Jaillon O."/>
            <person name="Roest Crollius H."/>
            <person name="Guiguen Y."/>
        </authorList>
    </citation>
    <scope>NUCLEOTIDE SEQUENCE [LARGE SCALE GENOMIC DNA]</scope>
</reference>
<sequence>MAELQFNGSDMRRMWQGLQTITDYKGQTSHITDTDILLPDKLNTFFTRFEDNTVPPMRPATKDCGLTFSVDDMRETFNPRKAAGQTASLAASSEHAQSSWLRCLRTYLISLCPSLLSQCASRCPPLFLYPRKQR</sequence>
<dbReference type="PaxDb" id="8022-A0A060Z1G1"/>
<organism evidence="1 2">
    <name type="scientific">Oncorhynchus mykiss</name>
    <name type="common">Rainbow trout</name>
    <name type="synonym">Salmo gairdneri</name>
    <dbReference type="NCBI Taxonomy" id="8022"/>
    <lineage>
        <taxon>Eukaryota</taxon>
        <taxon>Metazoa</taxon>
        <taxon>Chordata</taxon>
        <taxon>Craniata</taxon>
        <taxon>Vertebrata</taxon>
        <taxon>Euteleostomi</taxon>
        <taxon>Actinopterygii</taxon>
        <taxon>Neopterygii</taxon>
        <taxon>Teleostei</taxon>
        <taxon>Protacanthopterygii</taxon>
        <taxon>Salmoniformes</taxon>
        <taxon>Salmonidae</taxon>
        <taxon>Salmoninae</taxon>
        <taxon>Oncorhynchus</taxon>
    </lineage>
</organism>
<dbReference type="STRING" id="8022.A0A060Z1G1"/>
<evidence type="ECO:0000313" key="1">
    <source>
        <dbReference type="EMBL" id="CDQ97846.1"/>
    </source>
</evidence>
<dbReference type="AlphaFoldDB" id="A0A060Z1G1"/>
<accession>A0A060Z1G1</accession>